<name>A0ABQ5CFG1_9ASTR</name>
<accession>A0ABQ5CFG1</accession>
<feature type="domain" description="Retrovirus-related Pol polyprotein from transposon TNT 1-94-like beta-barrel" evidence="2">
    <location>
        <begin position="8"/>
        <end position="85"/>
    </location>
</feature>
<feature type="domain" description="Reverse transcriptase Ty1/copia-type" evidence="1">
    <location>
        <begin position="154"/>
        <end position="247"/>
    </location>
</feature>
<reference evidence="3" key="1">
    <citation type="journal article" date="2022" name="Int. J. Mol. Sci.">
        <title>Draft Genome of Tanacetum Coccineum: Genomic Comparison of Closely Related Tanacetum-Family Plants.</title>
        <authorList>
            <person name="Yamashiro T."/>
            <person name="Shiraishi A."/>
            <person name="Nakayama K."/>
            <person name="Satake H."/>
        </authorList>
    </citation>
    <scope>NUCLEOTIDE SEQUENCE</scope>
</reference>
<dbReference type="EMBL" id="BQNB010014200">
    <property type="protein sequence ID" value="GJT25267.1"/>
    <property type="molecule type" value="Genomic_DNA"/>
</dbReference>
<dbReference type="Pfam" id="PF22936">
    <property type="entry name" value="Pol_BBD"/>
    <property type="match status" value="1"/>
</dbReference>
<dbReference type="InterPro" id="IPR054722">
    <property type="entry name" value="PolX-like_BBD"/>
</dbReference>
<comment type="caution">
    <text evidence="3">The sequence shown here is derived from an EMBL/GenBank/DDBJ whole genome shotgun (WGS) entry which is preliminary data.</text>
</comment>
<dbReference type="Proteomes" id="UP001151760">
    <property type="component" value="Unassembled WGS sequence"/>
</dbReference>
<evidence type="ECO:0000259" key="1">
    <source>
        <dbReference type="Pfam" id="PF07727"/>
    </source>
</evidence>
<evidence type="ECO:0000313" key="3">
    <source>
        <dbReference type="EMBL" id="GJT25267.1"/>
    </source>
</evidence>
<sequence length="249" mass="28118">MANRDPTWNMDTGASSHFNSHISNLNSVYNKCLYPSVCVGDGKSIPVTNTDHSILPTLNHPLHLHNVLVTPNIIKNLIYVRQFTRDNNCTVELDAFGFLVKDFLTRHILLRCDSSGDLYPVTSPSPTPHALLFVSPNPNWRGAMYDEYNALIKNSTWVLVPKPPNINVVRSMWLFLHKYYVGGSLSRYKARLVANERSQYFGVDCDDTFSPVVKPATIRTVLSLALVQNCPIHQLDVKNAFLNGDLYRD</sequence>
<protein>
    <submittedName>
        <fullName evidence="3">Ribonuclease H-like domain-containing protein</fullName>
    </submittedName>
</protein>
<evidence type="ECO:0000259" key="2">
    <source>
        <dbReference type="Pfam" id="PF22936"/>
    </source>
</evidence>
<reference evidence="3" key="2">
    <citation type="submission" date="2022-01" db="EMBL/GenBank/DDBJ databases">
        <authorList>
            <person name="Yamashiro T."/>
            <person name="Shiraishi A."/>
            <person name="Satake H."/>
            <person name="Nakayama K."/>
        </authorList>
    </citation>
    <scope>NUCLEOTIDE SEQUENCE</scope>
</reference>
<dbReference type="InterPro" id="IPR013103">
    <property type="entry name" value="RVT_2"/>
</dbReference>
<organism evidence="3 4">
    <name type="scientific">Tanacetum coccineum</name>
    <dbReference type="NCBI Taxonomy" id="301880"/>
    <lineage>
        <taxon>Eukaryota</taxon>
        <taxon>Viridiplantae</taxon>
        <taxon>Streptophyta</taxon>
        <taxon>Embryophyta</taxon>
        <taxon>Tracheophyta</taxon>
        <taxon>Spermatophyta</taxon>
        <taxon>Magnoliopsida</taxon>
        <taxon>eudicotyledons</taxon>
        <taxon>Gunneridae</taxon>
        <taxon>Pentapetalae</taxon>
        <taxon>asterids</taxon>
        <taxon>campanulids</taxon>
        <taxon>Asterales</taxon>
        <taxon>Asteraceae</taxon>
        <taxon>Asteroideae</taxon>
        <taxon>Anthemideae</taxon>
        <taxon>Anthemidinae</taxon>
        <taxon>Tanacetum</taxon>
    </lineage>
</organism>
<evidence type="ECO:0000313" key="4">
    <source>
        <dbReference type="Proteomes" id="UP001151760"/>
    </source>
</evidence>
<dbReference type="Pfam" id="PF07727">
    <property type="entry name" value="RVT_2"/>
    <property type="match status" value="1"/>
</dbReference>
<proteinExistence type="predicted"/>
<gene>
    <name evidence="3" type="ORF">Tco_0895204</name>
</gene>
<keyword evidence="4" id="KW-1185">Reference proteome</keyword>